<keyword evidence="2" id="KW-1185">Reference proteome</keyword>
<dbReference type="AlphaFoldDB" id="A0A1I7V1R1"/>
<accession>A0A1I7V1R1</accession>
<protein>
    <submittedName>
        <fullName evidence="3">Uncharacterized protein</fullName>
    </submittedName>
</protein>
<evidence type="ECO:0000313" key="2">
    <source>
        <dbReference type="Proteomes" id="UP000095282"/>
    </source>
</evidence>
<organism evidence="2 3">
    <name type="scientific">Caenorhabditis tropicalis</name>
    <dbReference type="NCBI Taxonomy" id="1561998"/>
    <lineage>
        <taxon>Eukaryota</taxon>
        <taxon>Metazoa</taxon>
        <taxon>Ecdysozoa</taxon>
        <taxon>Nematoda</taxon>
        <taxon>Chromadorea</taxon>
        <taxon>Rhabditida</taxon>
        <taxon>Rhabditina</taxon>
        <taxon>Rhabditomorpha</taxon>
        <taxon>Rhabditoidea</taxon>
        <taxon>Rhabditidae</taxon>
        <taxon>Peloderinae</taxon>
        <taxon>Caenorhabditis</taxon>
    </lineage>
</organism>
<sequence>MTFDAGKKQMSSMKFVQHERKLIANPILTSGEAWKGRFTKNFYQLIQQSQQTSTARNQSKSLTKARQKGSSSLAPRYLLTMCREDDLSENSGTRMDNSTLFTVLSGHDTA</sequence>
<dbReference type="Proteomes" id="UP000095282">
    <property type="component" value="Unplaced"/>
</dbReference>
<name>A0A1I7V1R1_9PELO</name>
<evidence type="ECO:0000313" key="3">
    <source>
        <dbReference type="WBParaSite" id="Csp11.Scaffold630.g21524.t1"/>
    </source>
</evidence>
<reference evidence="3" key="1">
    <citation type="submission" date="2016-11" db="UniProtKB">
        <authorList>
            <consortium name="WormBaseParasite"/>
        </authorList>
    </citation>
    <scope>IDENTIFICATION</scope>
</reference>
<dbReference type="WBParaSite" id="Csp11.Scaffold630.g21524.t1">
    <property type="protein sequence ID" value="Csp11.Scaffold630.g21524.t1"/>
    <property type="gene ID" value="Csp11.Scaffold630.g21524"/>
</dbReference>
<feature type="region of interest" description="Disordered" evidence="1">
    <location>
        <begin position="50"/>
        <end position="71"/>
    </location>
</feature>
<proteinExistence type="predicted"/>
<evidence type="ECO:0000256" key="1">
    <source>
        <dbReference type="SAM" id="MobiDB-lite"/>
    </source>
</evidence>